<reference evidence="7 9" key="4">
    <citation type="submission" date="2017-03" db="EMBL/GenBank/DDBJ databases">
        <authorList>
            <person name="Regsiter A."/>
            <person name="William W."/>
        </authorList>
    </citation>
    <scope>NUCLEOTIDE SEQUENCE [LARGE SCALE GENOMIC DNA]</scope>
    <source>
        <strain evidence="7">PRJEB5721</strain>
    </source>
</reference>
<dbReference type="PRINTS" id="PR01590">
    <property type="entry name" value="HTHFIS"/>
</dbReference>
<reference evidence="5" key="1">
    <citation type="submission" date="2014-03" db="EMBL/GenBank/DDBJ databases">
        <authorList>
            <person name="Genoscope - CEA"/>
        </authorList>
    </citation>
    <scope>NUCLEOTIDE SEQUENCE [LARGE SCALE GENOMIC DNA]</scope>
    <source>
        <strain evidence="5">CF27</strain>
    </source>
</reference>
<dbReference type="SUPFAM" id="SSF52172">
    <property type="entry name" value="CheY-like"/>
    <property type="match status" value="1"/>
</dbReference>
<evidence type="ECO:0000256" key="2">
    <source>
        <dbReference type="ARBA" id="ARBA00023012"/>
    </source>
</evidence>
<reference evidence="5" key="2">
    <citation type="submission" date="2014-07" db="EMBL/GenBank/DDBJ databases">
        <title>Initial genome analysis of the psychrotolerant acidophile Acidithiobacillus ferrivorans CF27: insights into iron and sulfur oxidation pathways and into biofilm formation.</title>
        <authorList>
            <person name="Talla E."/>
            <person name="Hedrich S."/>
            <person name="Mangenot S."/>
            <person name="Ji B."/>
            <person name="Johnson D.B."/>
            <person name="Barbe V."/>
            <person name="Bonnefoy V."/>
        </authorList>
    </citation>
    <scope>NUCLEOTIDE SEQUENCE [LARGE SCALE GENOMIC DNA]</scope>
    <source>
        <strain evidence="5">CF27</strain>
    </source>
</reference>
<organism evidence="5">
    <name type="scientific">Acidithiobacillus ferrivorans</name>
    <dbReference type="NCBI Taxonomy" id="160808"/>
    <lineage>
        <taxon>Bacteria</taxon>
        <taxon>Pseudomonadati</taxon>
        <taxon>Pseudomonadota</taxon>
        <taxon>Acidithiobacillia</taxon>
        <taxon>Acidithiobacillales</taxon>
        <taxon>Acidithiobacillaceae</taxon>
        <taxon>Acidithiobacillus</taxon>
    </lineage>
</organism>
<evidence type="ECO:0000256" key="3">
    <source>
        <dbReference type="PROSITE-ProRule" id="PRU00169"/>
    </source>
</evidence>
<dbReference type="SMART" id="SM00448">
    <property type="entry name" value="REC"/>
    <property type="match status" value="1"/>
</dbReference>
<evidence type="ECO:0000259" key="4">
    <source>
        <dbReference type="PROSITE" id="PS50110"/>
    </source>
</evidence>
<name>A0A060UR30_9PROT</name>
<dbReference type="EMBL" id="MASQ01000104">
    <property type="protein sequence ID" value="OCB02029.1"/>
    <property type="molecule type" value="Genomic_DNA"/>
</dbReference>
<dbReference type="Gene3D" id="1.10.10.60">
    <property type="entry name" value="Homeodomain-like"/>
    <property type="match status" value="1"/>
</dbReference>
<sequence>MSDGNAENRADIDTTSISNIMVVDDDETFCRVLSTAFSRRGFKVCTVHDTADTIAVAEKYLPDAVVLDLRMPGISGLELITPLRNIIPDIRILVLTGYASIATAIEAIKLGAVYYLTKPADADEIIARLNEHNGNPAAPVENDFLSARRLEWEHISKVLMTCNGNISAAARSLGIHRRSLQRKLNKRPVRH</sequence>
<dbReference type="InterPro" id="IPR001789">
    <property type="entry name" value="Sig_transdc_resp-reg_receiver"/>
</dbReference>
<keyword evidence="2" id="KW-0902">Two-component regulatory system</keyword>
<dbReference type="Pfam" id="PF02954">
    <property type="entry name" value="HTH_8"/>
    <property type="match status" value="1"/>
</dbReference>
<dbReference type="InterPro" id="IPR009057">
    <property type="entry name" value="Homeodomain-like_sf"/>
</dbReference>
<feature type="modified residue" description="4-aspartylphosphate" evidence="3">
    <location>
        <position position="68"/>
    </location>
</feature>
<dbReference type="Proteomes" id="UP000093129">
    <property type="component" value="Unassembled WGS sequence"/>
</dbReference>
<dbReference type="PANTHER" id="PTHR44591:SF14">
    <property type="entry name" value="PROTEIN PILG"/>
    <property type="match status" value="1"/>
</dbReference>
<dbReference type="AlphaFoldDB" id="A0A060UR30"/>
<dbReference type="EMBL" id="LT841305">
    <property type="protein sequence ID" value="SMH64998.1"/>
    <property type="molecule type" value="Genomic_DNA"/>
</dbReference>
<dbReference type="PANTHER" id="PTHR44591">
    <property type="entry name" value="STRESS RESPONSE REGULATOR PROTEIN 1"/>
    <property type="match status" value="1"/>
</dbReference>
<accession>A0A060UR30</accession>
<evidence type="ECO:0000313" key="5">
    <source>
        <dbReference type="EMBL" id="CDQ11062.1"/>
    </source>
</evidence>
<dbReference type="InterPro" id="IPR050595">
    <property type="entry name" value="Bact_response_regulator"/>
</dbReference>
<proteinExistence type="predicted"/>
<dbReference type="PROSITE" id="PS50110">
    <property type="entry name" value="RESPONSE_REGULATORY"/>
    <property type="match status" value="1"/>
</dbReference>
<evidence type="ECO:0000313" key="7">
    <source>
        <dbReference type="EMBL" id="SMH64998.1"/>
    </source>
</evidence>
<evidence type="ECO:0000313" key="6">
    <source>
        <dbReference type="EMBL" id="OCB02029.1"/>
    </source>
</evidence>
<reference evidence="6 8" key="3">
    <citation type="submission" date="2016-07" db="EMBL/GenBank/DDBJ databases">
        <title>Draft genome of a psychrotolerant acidophile Acidithiobacillus ferrivorans strain YL15.</title>
        <authorList>
            <person name="Peng T."/>
            <person name="Ma L."/>
            <person name="Nan M."/>
            <person name="An N."/>
            <person name="Wang M."/>
            <person name="Qiu G."/>
            <person name="Zeng W."/>
        </authorList>
    </citation>
    <scope>NUCLEOTIDE SEQUENCE [LARGE SCALE GENOMIC DNA]</scope>
    <source>
        <strain evidence="6 8">YL15</strain>
    </source>
</reference>
<keyword evidence="1 3" id="KW-0597">Phosphoprotein</keyword>
<dbReference type="Pfam" id="PF00072">
    <property type="entry name" value="Response_reg"/>
    <property type="match status" value="1"/>
</dbReference>
<dbReference type="EMBL" id="CCCS020000045">
    <property type="protein sequence ID" value="CDQ11062.1"/>
    <property type="molecule type" value="Genomic_DNA"/>
</dbReference>
<dbReference type="RefSeq" id="WP_014029236.1">
    <property type="nucleotide sequence ID" value="NZ_CCCS020000045.1"/>
</dbReference>
<feature type="domain" description="Response regulatory" evidence="4">
    <location>
        <begin position="19"/>
        <end position="133"/>
    </location>
</feature>
<dbReference type="Gene3D" id="3.40.50.2300">
    <property type="match status" value="1"/>
</dbReference>
<evidence type="ECO:0000256" key="1">
    <source>
        <dbReference type="ARBA" id="ARBA00022553"/>
    </source>
</evidence>
<evidence type="ECO:0000313" key="8">
    <source>
        <dbReference type="Proteomes" id="UP000093129"/>
    </source>
</evidence>
<dbReference type="SUPFAM" id="SSF46689">
    <property type="entry name" value="Homeodomain-like"/>
    <property type="match status" value="1"/>
</dbReference>
<dbReference type="InterPro" id="IPR011006">
    <property type="entry name" value="CheY-like_superfamily"/>
</dbReference>
<dbReference type="InterPro" id="IPR002197">
    <property type="entry name" value="HTH_Fis"/>
</dbReference>
<keyword evidence="9" id="KW-1185">Reference proteome</keyword>
<evidence type="ECO:0000313" key="9">
    <source>
        <dbReference type="Proteomes" id="UP000193925"/>
    </source>
</evidence>
<dbReference type="GO" id="GO:0000160">
    <property type="term" value="P:phosphorelay signal transduction system"/>
    <property type="evidence" value="ECO:0007669"/>
    <property type="project" value="UniProtKB-KW"/>
</dbReference>
<dbReference type="CDD" id="cd17563">
    <property type="entry name" value="REC_RegA-like"/>
    <property type="match status" value="1"/>
</dbReference>
<dbReference type="GO" id="GO:0043565">
    <property type="term" value="F:sequence-specific DNA binding"/>
    <property type="evidence" value="ECO:0007669"/>
    <property type="project" value="InterPro"/>
</dbReference>
<protein>
    <submittedName>
        <fullName evidence="7">Response regulator of the global redox responding RegBA signal transduction system</fullName>
    </submittedName>
    <submittedName>
        <fullName evidence="5">Response regulators of two-component regulatory system</fullName>
    </submittedName>
    <submittedName>
        <fullName evidence="6">Two-component system response regulator</fullName>
    </submittedName>
</protein>
<gene>
    <name evidence="5" type="primary">regR</name>
    <name evidence="7" type="synonym">regA</name>
    <name evidence="7" type="ORF">AFERRI_11032</name>
    <name evidence="5" type="ORF">AFERRI_50027</name>
    <name evidence="6" type="ORF">BBC27_00830</name>
</gene>
<dbReference type="Proteomes" id="UP000193925">
    <property type="component" value="Chromosome AFERRI"/>
</dbReference>